<reference evidence="10 11" key="1">
    <citation type="submission" date="2023-10" db="EMBL/GenBank/DDBJ databases">
        <title>Chromosome-scale genome assembly provides insights into flower coloration mechanisms of Canna indica.</title>
        <authorList>
            <person name="Li C."/>
        </authorList>
    </citation>
    <scope>NUCLEOTIDE SEQUENCE [LARGE SCALE GENOMIC DNA]</scope>
    <source>
        <tissue evidence="10">Flower</tissue>
    </source>
</reference>
<gene>
    <name evidence="10" type="ORF">Cni_G28135</name>
</gene>
<organism evidence="10 11">
    <name type="scientific">Canna indica</name>
    <name type="common">Indian-shot</name>
    <dbReference type="NCBI Taxonomy" id="4628"/>
    <lineage>
        <taxon>Eukaryota</taxon>
        <taxon>Viridiplantae</taxon>
        <taxon>Streptophyta</taxon>
        <taxon>Embryophyta</taxon>
        <taxon>Tracheophyta</taxon>
        <taxon>Spermatophyta</taxon>
        <taxon>Magnoliopsida</taxon>
        <taxon>Liliopsida</taxon>
        <taxon>Zingiberales</taxon>
        <taxon>Cannaceae</taxon>
        <taxon>Canna</taxon>
    </lineage>
</organism>
<keyword evidence="11" id="KW-1185">Reference proteome</keyword>
<evidence type="ECO:0000256" key="7">
    <source>
        <dbReference type="PROSITE-ProRule" id="PRU00023"/>
    </source>
</evidence>
<keyword evidence="3" id="KW-0677">Repeat</keyword>
<evidence type="ECO:0000313" key="10">
    <source>
        <dbReference type="EMBL" id="WOL19337.1"/>
    </source>
</evidence>
<dbReference type="PROSITE" id="PS50088">
    <property type="entry name" value="ANK_REPEAT"/>
    <property type="match status" value="2"/>
</dbReference>
<dbReference type="AlphaFoldDB" id="A0AAQ3L901"/>
<dbReference type="Gene3D" id="1.25.40.20">
    <property type="entry name" value="Ankyrin repeat-containing domain"/>
    <property type="match status" value="1"/>
</dbReference>
<dbReference type="EMBL" id="CP136898">
    <property type="protein sequence ID" value="WOL19337.1"/>
    <property type="molecule type" value="Genomic_DNA"/>
</dbReference>
<keyword evidence="5 7" id="KW-0040">ANK repeat</keyword>
<dbReference type="PROSITE" id="PS50297">
    <property type="entry name" value="ANK_REP_REGION"/>
    <property type="match status" value="2"/>
</dbReference>
<dbReference type="SMART" id="SM00248">
    <property type="entry name" value="ANK"/>
    <property type="match status" value="10"/>
</dbReference>
<dbReference type="PANTHER" id="PTHR24186">
    <property type="entry name" value="PROTEIN PHOSPHATASE 1 REGULATORY SUBUNIT"/>
    <property type="match status" value="1"/>
</dbReference>
<keyword evidence="6 8" id="KW-0472">Membrane</keyword>
<feature type="transmembrane region" description="Helical" evidence="8">
    <location>
        <begin position="534"/>
        <end position="556"/>
    </location>
</feature>
<dbReference type="Proteomes" id="UP001327560">
    <property type="component" value="Chromosome 9"/>
</dbReference>
<evidence type="ECO:0000256" key="2">
    <source>
        <dbReference type="ARBA" id="ARBA00022692"/>
    </source>
</evidence>
<dbReference type="InterPro" id="IPR036770">
    <property type="entry name" value="Ankyrin_rpt-contain_sf"/>
</dbReference>
<feature type="transmembrane region" description="Helical" evidence="8">
    <location>
        <begin position="601"/>
        <end position="618"/>
    </location>
</feature>
<feature type="transmembrane region" description="Helical" evidence="8">
    <location>
        <begin position="658"/>
        <end position="679"/>
    </location>
</feature>
<evidence type="ECO:0000259" key="9">
    <source>
        <dbReference type="Pfam" id="PF13962"/>
    </source>
</evidence>
<keyword evidence="2 8" id="KW-0812">Transmembrane</keyword>
<feature type="repeat" description="ANK" evidence="7">
    <location>
        <begin position="299"/>
        <end position="325"/>
    </location>
</feature>
<comment type="subcellular location">
    <subcellularLocation>
        <location evidence="1">Membrane</location>
        <topology evidence="1">Multi-pass membrane protein</topology>
    </subcellularLocation>
</comment>
<evidence type="ECO:0000256" key="8">
    <source>
        <dbReference type="SAM" id="Phobius"/>
    </source>
</evidence>
<dbReference type="InterPro" id="IPR002110">
    <property type="entry name" value="Ankyrin_rpt"/>
</dbReference>
<feature type="transmembrane region" description="Helical" evidence="8">
    <location>
        <begin position="568"/>
        <end position="595"/>
    </location>
</feature>
<evidence type="ECO:0000313" key="11">
    <source>
        <dbReference type="Proteomes" id="UP001327560"/>
    </source>
</evidence>
<protein>
    <submittedName>
        <fullName evidence="10">Ankyrin repeat-containing protein</fullName>
    </submittedName>
</protein>
<evidence type="ECO:0000256" key="1">
    <source>
        <dbReference type="ARBA" id="ARBA00004141"/>
    </source>
</evidence>
<dbReference type="GO" id="GO:0005886">
    <property type="term" value="C:plasma membrane"/>
    <property type="evidence" value="ECO:0007669"/>
    <property type="project" value="TreeGrafter"/>
</dbReference>
<dbReference type="InterPro" id="IPR026961">
    <property type="entry name" value="PGG_dom"/>
</dbReference>
<proteinExistence type="predicted"/>
<name>A0AAQ3L901_9LILI</name>
<evidence type="ECO:0000256" key="3">
    <source>
        <dbReference type="ARBA" id="ARBA00022737"/>
    </source>
</evidence>
<evidence type="ECO:0000256" key="4">
    <source>
        <dbReference type="ARBA" id="ARBA00022989"/>
    </source>
</evidence>
<keyword evidence="4 8" id="KW-1133">Transmembrane helix</keyword>
<dbReference type="Pfam" id="PF12796">
    <property type="entry name" value="Ank_2"/>
    <property type="match status" value="3"/>
</dbReference>
<evidence type="ECO:0000256" key="6">
    <source>
        <dbReference type="ARBA" id="ARBA00023136"/>
    </source>
</evidence>
<dbReference type="Pfam" id="PF13962">
    <property type="entry name" value="PGG"/>
    <property type="match status" value="1"/>
</dbReference>
<accession>A0AAQ3L901</accession>
<sequence>MAVVTSADQVAPLVMAEASPTTTSVPEQLINRALNQAKNLGDGDLHAALLLASSSLERSGLLNLLEPPEKIASRQASKRDQRAFMCPDLYEAATSGSTALVIQLLQPAIDIGVHGPCSLSEVTAERNTVLHIAASLGHTQLATEVCQRERCLLEAENSRADTPLHCAARAGHSRMVSLILLLAEESKIGAYKLLTKKNRLGDTVLHEAVRNGHEKVAEVLMTVAPKLSSIVNEAGISPLYLAVMSRSIPLVETLIRYDHASYAGPNGHTALHAAVLSSTQNTFMLLEWKPNIAEEVDASQSTPLHFAASGDDTEILQMLLNASTSEVYSKDSEGFSPIHVAARVGNIETIKLLLRTCPDSAELLDNRGRNFVHVAAEKKKASVVKYVLKQKELFQELINQQDFEGNTPLHLAVASANSMIVLVLSKDKRIQTNIMNKEGKTPLELANGITRFLPLASIVLGLTYSGAPFSVQRQDQVETDNRVSEKWYDNVSKNLAIVSVLIATVAFSATFNVPGGYDSSSGKAIIHGKAKFKIFMAFDLLAMAFSLVSTILLILVRAVDAQDRRRIFITAISTLWLSIFCMSMAFTVAAICAGLSINIKYVPYFIFLSPVLCILFLDSKATDKAFGRTLPWSRWRKSAQFCPTTYTMRRAKQQYRDIFFLANGLAMILILYSASITVLESITSTGSIF</sequence>
<dbReference type="Pfam" id="PF13857">
    <property type="entry name" value="Ank_5"/>
    <property type="match status" value="1"/>
</dbReference>
<evidence type="ECO:0000256" key="5">
    <source>
        <dbReference type="ARBA" id="ARBA00023043"/>
    </source>
</evidence>
<feature type="transmembrane region" description="Helical" evidence="8">
    <location>
        <begin position="495"/>
        <end position="514"/>
    </location>
</feature>
<dbReference type="PANTHER" id="PTHR24186:SF41">
    <property type="entry name" value="PGG DOMAIN-CONTAINING PROTEIN"/>
    <property type="match status" value="1"/>
</dbReference>
<feature type="domain" description="PGG" evidence="9">
    <location>
        <begin position="485"/>
        <end position="591"/>
    </location>
</feature>
<dbReference type="SUPFAM" id="SSF48403">
    <property type="entry name" value="Ankyrin repeat"/>
    <property type="match status" value="1"/>
</dbReference>
<feature type="repeat" description="ANK" evidence="7">
    <location>
        <begin position="333"/>
        <end position="355"/>
    </location>
</feature>